<evidence type="ECO:0000256" key="2">
    <source>
        <dbReference type="ARBA" id="ARBA00022797"/>
    </source>
</evidence>
<feature type="domain" description="Sigma-54 factor interaction" evidence="7">
    <location>
        <begin position="100"/>
        <end position="330"/>
    </location>
</feature>
<keyword evidence="1" id="KW-0547">Nucleotide-binding</keyword>
<gene>
    <name evidence="8" type="ORF">JJB07_11405</name>
</gene>
<dbReference type="InterPro" id="IPR003593">
    <property type="entry name" value="AAA+_ATPase"/>
</dbReference>
<dbReference type="SMART" id="SM00382">
    <property type="entry name" value="AAA"/>
    <property type="match status" value="1"/>
</dbReference>
<keyword evidence="4" id="KW-0805">Transcription regulation</keyword>
<dbReference type="Proteomes" id="UP000602284">
    <property type="component" value="Unassembled WGS sequence"/>
</dbReference>
<dbReference type="InterPro" id="IPR030828">
    <property type="entry name" value="HTH_TyrR"/>
</dbReference>
<dbReference type="Pfam" id="PF00158">
    <property type="entry name" value="Sigma54_activat"/>
    <property type="match status" value="1"/>
</dbReference>
<keyword evidence="5" id="KW-0804">Transcription</keyword>
<evidence type="ECO:0000256" key="4">
    <source>
        <dbReference type="ARBA" id="ARBA00023015"/>
    </source>
</evidence>
<dbReference type="InterPro" id="IPR027417">
    <property type="entry name" value="P-loop_NTPase"/>
</dbReference>
<comment type="caution">
    <text evidence="8">The sequence shown here is derived from an EMBL/GenBank/DDBJ whole genome shotgun (WGS) entry which is preliminary data.</text>
</comment>
<dbReference type="PROSITE" id="PS00675">
    <property type="entry name" value="SIGMA54_INTERACT_1"/>
    <property type="match status" value="1"/>
</dbReference>
<dbReference type="Gene3D" id="1.10.10.60">
    <property type="entry name" value="Homeodomain-like"/>
    <property type="match status" value="1"/>
</dbReference>
<protein>
    <recommendedName>
        <fullName evidence="6">HTH-type transcriptional regulatory protein TyrR</fullName>
    </recommendedName>
</protein>
<dbReference type="InterPro" id="IPR009057">
    <property type="entry name" value="Homeodomain-like_sf"/>
</dbReference>
<evidence type="ECO:0000256" key="6">
    <source>
        <dbReference type="ARBA" id="ARBA00029500"/>
    </source>
</evidence>
<dbReference type="PROSITE" id="PS50045">
    <property type="entry name" value="SIGMA54_INTERACT_4"/>
    <property type="match status" value="1"/>
</dbReference>
<dbReference type="NCBIfam" id="TIGR04381">
    <property type="entry name" value="HTH_TypR"/>
    <property type="match status" value="1"/>
</dbReference>
<name>A0ABS1JAF6_9BACL</name>
<dbReference type="PROSITE" id="PS00688">
    <property type="entry name" value="SIGMA54_INTERACT_3"/>
    <property type="match status" value="1"/>
</dbReference>
<dbReference type="SUPFAM" id="SSF52540">
    <property type="entry name" value="P-loop containing nucleoside triphosphate hydrolases"/>
    <property type="match status" value="1"/>
</dbReference>
<dbReference type="PANTHER" id="PTHR32071">
    <property type="entry name" value="TRANSCRIPTIONAL REGULATORY PROTEIN"/>
    <property type="match status" value="1"/>
</dbReference>
<evidence type="ECO:0000313" key="9">
    <source>
        <dbReference type="Proteomes" id="UP000602284"/>
    </source>
</evidence>
<dbReference type="Gene3D" id="1.10.8.60">
    <property type="match status" value="1"/>
</dbReference>
<dbReference type="InterPro" id="IPR058031">
    <property type="entry name" value="AAA_lid_NorR"/>
</dbReference>
<dbReference type="Gene3D" id="3.40.50.300">
    <property type="entry name" value="P-loop containing nucleotide triphosphate hydrolases"/>
    <property type="match status" value="1"/>
</dbReference>
<proteinExistence type="predicted"/>
<reference evidence="8 9" key="1">
    <citation type="submission" date="2021-01" db="EMBL/GenBank/DDBJ databases">
        <title>Tumebacillus sp. strain ITR2 16S ribosomal RNA gene Genome sequencing and assembly.</title>
        <authorList>
            <person name="Kang M."/>
        </authorList>
    </citation>
    <scope>NUCLEOTIDE SEQUENCE [LARGE SCALE GENOMIC DNA]</scope>
    <source>
        <strain evidence="8 9">ITR2</strain>
    </source>
</reference>
<dbReference type="Pfam" id="PF18024">
    <property type="entry name" value="HTH_50"/>
    <property type="match status" value="1"/>
</dbReference>
<sequence>MSMIRWMVETTDRIGMTLDVVRVLTTHACNIEAMEVMRHYVYVRLEHPPGEIECVYGDLLGIDGVRAVTQVQKLPAEERESQLLRESFKSRRDEITFDDIVHGSDLMRRCIQTARMVAQTDSTVLLLGESGTGKELFARAIHNASRRTQYAFVAINCATLPEHLLESELFGYEEGAFTGTKRGGKPGLYEAADKGTLFLDEVGEMPLPLQAKLLRTIQAGTFRRVGGTREQQANVRVIAATNRDLLQMVRSGQFREDLYYRLHVIPVQIPPLRSRPEDVVLLAEHFLQNWRSKTGKVGLVLSDACQERMSQYDFPGNVRELENMVERSVHLVDGEVIEPYHMMFPDVRVTGAGTGAWVGNGSLKERVEEFERQVIADYLDRFGSLRTVAKQLGTSHTTIINKAHRYGLARGREGERE</sequence>
<organism evidence="8 9">
    <name type="scientific">Tumebacillus amylolyticus</name>
    <dbReference type="NCBI Taxonomy" id="2801339"/>
    <lineage>
        <taxon>Bacteria</taxon>
        <taxon>Bacillati</taxon>
        <taxon>Bacillota</taxon>
        <taxon>Bacilli</taxon>
        <taxon>Bacillales</taxon>
        <taxon>Alicyclobacillaceae</taxon>
        <taxon>Tumebacillus</taxon>
    </lineage>
</organism>
<dbReference type="SUPFAM" id="SSF46689">
    <property type="entry name" value="Homeodomain-like"/>
    <property type="match status" value="1"/>
</dbReference>
<evidence type="ECO:0000256" key="5">
    <source>
        <dbReference type="ARBA" id="ARBA00023163"/>
    </source>
</evidence>
<keyword evidence="3" id="KW-0067">ATP-binding</keyword>
<dbReference type="InterPro" id="IPR002078">
    <property type="entry name" value="Sigma_54_int"/>
</dbReference>
<evidence type="ECO:0000256" key="1">
    <source>
        <dbReference type="ARBA" id="ARBA00022741"/>
    </source>
</evidence>
<keyword evidence="9" id="KW-1185">Reference proteome</keyword>
<dbReference type="Pfam" id="PF25601">
    <property type="entry name" value="AAA_lid_14"/>
    <property type="match status" value="1"/>
</dbReference>
<keyword evidence="2" id="KW-0058">Aromatic hydrocarbons catabolism</keyword>
<dbReference type="Gene3D" id="3.30.70.260">
    <property type="match status" value="1"/>
</dbReference>
<dbReference type="EMBL" id="JAEQNB010000003">
    <property type="protein sequence ID" value="MBL0387257.1"/>
    <property type="molecule type" value="Genomic_DNA"/>
</dbReference>
<dbReference type="InterPro" id="IPR025944">
    <property type="entry name" value="Sigma_54_int_dom_CS"/>
</dbReference>
<evidence type="ECO:0000256" key="3">
    <source>
        <dbReference type="ARBA" id="ARBA00022840"/>
    </source>
</evidence>
<dbReference type="CDD" id="cd00009">
    <property type="entry name" value="AAA"/>
    <property type="match status" value="1"/>
</dbReference>
<dbReference type="RefSeq" id="WP_201635074.1">
    <property type="nucleotide sequence ID" value="NZ_JAEQNB010000003.1"/>
</dbReference>
<accession>A0ABS1JAF6</accession>
<evidence type="ECO:0000259" key="7">
    <source>
        <dbReference type="PROSITE" id="PS50045"/>
    </source>
</evidence>
<dbReference type="InterPro" id="IPR025662">
    <property type="entry name" value="Sigma_54_int_dom_ATP-bd_1"/>
</dbReference>
<evidence type="ECO:0000313" key="8">
    <source>
        <dbReference type="EMBL" id="MBL0387257.1"/>
    </source>
</evidence>